<accession>A0A3A5KJE4</accession>
<name>A0A3A5KJE4_9HYPH</name>
<dbReference type="EMBL" id="QZWZ01000025">
    <property type="protein sequence ID" value="RJT32726.1"/>
    <property type="molecule type" value="Genomic_DNA"/>
</dbReference>
<gene>
    <name evidence="1" type="ORF">D3227_26475</name>
</gene>
<comment type="caution">
    <text evidence="1">The sequence shown here is derived from an EMBL/GenBank/DDBJ whole genome shotgun (WGS) entry which is preliminary data.</text>
</comment>
<protein>
    <submittedName>
        <fullName evidence="1">Uncharacterized protein</fullName>
    </submittedName>
</protein>
<dbReference type="AlphaFoldDB" id="A0A3A5KJE4"/>
<organism evidence="1 2">
    <name type="scientific">Mesorhizobium waimense</name>
    <dbReference type="NCBI Taxonomy" id="1300307"/>
    <lineage>
        <taxon>Bacteria</taxon>
        <taxon>Pseudomonadati</taxon>
        <taxon>Pseudomonadota</taxon>
        <taxon>Alphaproteobacteria</taxon>
        <taxon>Hyphomicrobiales</taxon>
        <taxon>Phyllobacteriaceae</taxon>
        <taxon>Mesorhizobium</taxon>
    </lineage>
</organism>
<evidence type="ECO:0000313" key="1">
    <source>
        <dbReference type="EMBL" id="RJT32726.1"/>
    </source>
</evidence>
<sequence>MARIMANSIAITNIYLLTKGPDTFPGLEPSMERLRTEFALPAFEAAKAAWRPYPGLSFERRQEIECHYKVAQARVAFRLERVIKRTASMARRRLPFVSLVLAMVRASGMRRMLLVSLSRLK</sequence>
<proteinExistence type="predicted"/>
<dbReference type="Proteomes" id="UP000272706">
    <property type="component" value="Unassembled WGS sequence"/>
</dbReference>
<evidence type="ECO:0000313" key="2">
    <source>
        <dbReference type="Proteomes" id="UP000272706"/>
    </source>
</evidence>
<keyword evidence="2" id="KW-1185">Reference proteome</keyword>
<reference evidence="1 2" key="1">
    <citation type="submission" date="2018-09" db="EMBL/GenBank/DDBJ databases">
        <title>Mesorhizobium carmichaelinearum sp. nov. isolated from Carmichaelinea spp. root nodules in New Zealand.</title>
        <authorList>
            <person name="De Meyer S.E."/>
        </authorList>
    </citation>
    <scope>NUCLEOTIDE SEQUENCE [LARGE SCALE GENOMIC DNA]</scope>
    <source>
        <strain evidence="1 2">ICMP19557</strain>
    </source>
</reference>